<keyword evidence="1" id="KW-0805">Transcription regulation</keyword>
<reference evidence="5 6" key="1">
    <citation type="submission" date="2017-02" db="EMBL/GenBank/DDBJ databases">
        <title>Vagococcus cremeus sp. nov., isolated from the small intestine of a marten, Martes flavigula.</title>
        <authorList>
            <person name="Tak E.J."/>
            <person name="Bae J.-W."/>
        </authorList>
    </citation>
    <scope>NUCLEOTIDE SEQUENCE [LARGE SCALE GENOMIC DNA]</scope>
    <source>
        <strain evidence="5 6">D7T301</strain>
    </source>
</reference>
<dbReference type="Pfam" id="PF00392">
    <property type="entry name" value="GntR"/>
    <property type="match status" value="1"/>
</dbReference>
<evidence type="ECO:0000259" key="4">
    <source>
        <dbReference type="PROSITE" id="PS50949"/>
    </source>
</evidence>
<dbReference type="GO" id="GO:0045892">
    <property type="term" value="P:negative regulation of DNA-templated transcription"/>
    <property type="evidence" value="ECO:0007669"/>
    <property type="project" value="TreeGrafter"/>
</dbReference>
<accession>A0A1V4DGE6</accession>
<dbReference type="Proteomes" id="UP000189970">
    <property type="component" value="Unassembled WGS sequence"/>
</dbReference>
<dbReference type="SUPFAM" id="SSF64288">
    <property type="entry name" value="Chorismate lyase-like"/>
    <property type="match status" value="1"/>
</dbReference>
<dbReference type="SMART" id="SM00866">
    <property type="entry name" value="UTRA"/>
    <property type="match status" value="1"/>
</dbReference>
<proteinExistence type="predicted"/>
<dbReference type="InterPro" id="IPR036390">
    <property type="entry name" value="WH_DNA-bd_sf"/>
</dbReference>
<evidence type="ECO:0000256" key="3">
    <source>
        <dbReference type="ARBA" id="ARBA00023163"/>
    </source>
</evidence>
<dbReference type="InterPro" id="IPR028978">
    <property type="entry name" value="Chorismate_lyase_/UTRA_dom_sf"/>
</dbReference>
<dbReference type="PRINTS" id="PR00035">
    <property type="entry name" value="HTHGNTR"/>
</dbReference>
<dbReference type="GO" id="GO:0003677">
    <property type="term" value="F:DNA binding"/>
    <property type="evidence" value="ECO:0007669"/>
    <property type="project" value="UniProtKB-KW"/>
</dbReference>
<gene>
    <name evidence="5" type="ORF">BW731_04930</name>
</gene>
<sequence>MENKKQPLYGQLVDELKESIEKEHQAHDLLPSERELAEIHGVSRTTVRLALQELENLGFIYKKHGKGTFVSGVSNSILNLTGAYSFTEQMKSLGKEPSTKILEFLVVESNNYLSEQLGVHKGSQLIKMKRLRLADGEPMMLERTYLPYKRFEGLTSEMLEDKPMYDVFYDTYNQRIKYAEEEFYASFVSDKDAEYIEVPIGSAALNLVRKTVNQENEIIEYTLSVARADQFRYKVLHHKN</sequence>
<evidence type="ECO:0000256" key="1">
    <source>
        <dbReference type="ARBA" id="ARBA00023015"/>
    </source>
</evidence>
<dbReference type="GO" id="GO:0003700">
    <property type="term" value="F:DNA-binding transcription factor activity"/>
    <property type="evidence" value="ECO:0007669"/>
    <property type="project" value="InterPro"/>
</dbReference>
<dbReference type="EMBL" id="MVAB01000001">
    <property type="protein sequence ID" value="OPF87594.1"/>
    <property type="molecule type" value="Genomic_DNA"/>
</dbReference>
<dbReference type="RefSeq" id="WP_079346262.1">
    <property type="nucleotide sequence ID" value="NZ_MVAB01000001.1"/>
</dbReference>
<name>A0A1V4DGE6_9ENTE</name>
<organism evidence="5 6">
    <name type="scientific">Vagococcus martis</name>
    <dbReference type="NCBI Taxonomy" id="1768210"/>
    <lineage>
        <taxon>Bacteria</taxon>
        <taxon>Bacillati</taxon>
        <taxon>Bacillota</taxon>
        <taxon>Bacilli</taxon>
        <taxon>Lactobacillales</taxon>
        <taxon>Enterococcaceae</taxon>
        <taxon>Vagococcus</taxon>
    </lineage>
</organism>
<evidence type="ECO:0000313" key="6">
    <source>
        <dbReference type="Proteomes" id="UP000189970"/>
    </source>
</evidence>
<keyword evidence="3" id="KW-0804">Transcription</keyword>
<dbReference type="SMART" id="SM00345">
    <property type="entry name" value="HTH_GNTR"/>
    <property type="match status" value="1"/>
</dbReference>
<dbReference type="AlphaFoldDB" id="A0A1V4DGE6"/>
<keyword evidence="2" id="KW-0238">DNA-binding</keyword>
<dbReference type="Pfam" id="PF07702">
    <property type="entry name" value="UTRA"/>
    <property type="match status" value="1"/>
</dbReference>
<dbReference type="PANTHER" id="PTHR44846">
    <property type="entry name" value="MANNOSYL-D-GLYCERATE TRANSPORT/METABOLISM SYSTEM REPRESSOR MNGR-RELATED"/>
    <property type="match status" value="1"/>
</dbReference>
<dbReference type="PANTHER" id="PTHR44846:SF1">
    <property type="entry name" value="MANNOSYL-D-GLYCERATE TRANSPORT_METABOLISM SYSTEM REPRESSOR MNGR-RELATED"/>
    <property type="match status" value="1"/>
</dbReference>
<dbReference type="Gene3D" id="1.10.10.10">
    <property type="entry name" value="Winged helix-like DNA-binding domain superfamily/Winged helix DNA-binding domain"/>
    <property type="match status" value="1"/>
</dbReference>
<dbReference type="InterPro" id="IPR036388">
    <property type="entry name" value="WH-like_DNA-bd_sf"/>
</dbReference>
<evidence type="ECO:0000256" key="2">
    <source>
        <dbReference type="ARBA" id="ARBA00023125"/>
    </source>
</evidence>
<dbReference type="InterPro" id="IPR000524">
    <property type="entry name" value="Tscrpt_reg_HTH_GntR"/>
</dbReference>
<dbReference type="CDD" id="cd07377">
    <property type="entry name" value="WHTH_GntR"/>
    <property type="match status" value="1"/>
</dbReference>
<feature type="domain" description="HTH gntR-type" evidence="4">
    <location>
        <begin position="6"/>
        <end position="73"/>
    </location>
</feature>
<dbReference type="InterPro" id="IPR011663">
    <property type="entry name" value="UTRA"/>
</dbReference>
<comment type="caution">
    <text evidence="5">The sequence shown here is derived from an EMBL/GenBank/DDBJ whole genome shotgun (WGS) entry which is preliminary data.</text>
</comment>
<dbReference type="InterPro" id="IPR050679">
    <property type="entry name" value="Bact_HTH_transcr_reg"/>
</dbReference>
<dbReference type="SUPFAM" id="SSF46785">
    <property type="entry name" value="Winged helix' DNA-binding domain"/>
    <property type="match status" value="1"/>
</dbReference>
<protein>
    <submittedName>
        <fullName evidence="5">GntR family transcriptional regulator</fullName>
    </submittedName>
</protein>
<evidence type="ECO:0000313" key="5">
    <source>
        <dbReference type="EMBL" id="OPF87594.1"/>
    </source>
</evidence>
<keyword evidence="6" id="KW-1185">Reference proteome</keyword>
<dbReference type="PROSITE" id="PS50949">
    <property type="entry name" value="HTH_GNTR"/>
    <property type="match status" value="1"/>
</dbReference>
<dbReference type="Gene3D" id="3.40.1410.10">
    <property type="entry name" value="Chorismate lyase-like"/>
    <property type="match status" value="1"/>
</dbReference>